<organism evidence="1">
    <name type="scientific">Rhizophora mucronata</name>
    <name type="common">Asiatic mangrove</name>
    <dbReference type="NCBI Taxonomy" id="61149"/>
    <lineage>
        <taxon>Eukaryota</taxon>
        <taxon>Viridiplantae</taxon>
        <taxon>Streptophyta</taxon>
        <taxon>Embryophyta</taxon>
        <taxon>Tracheophyta</taxon>
        <taxon>Spermatophyta</taxon>
        <taxon>Magnoliopsida</taxon>
        <taxon>eudicotyledons</taxon>
        <taxon>Gunneridae</taxon>
        <taxon>Pentapetalae</taxon>
        <taxon>rosids</taxon>
        <taxon>fabids</taxon>
        <taxon>Malpighiales</taxon>
        <taxon>Rhizophoraceae</taxon>
        <taxon>Rhizophora</taxon>
    </lineage>
</organism>
<name>A0A2P2JQ72_RHIMU</name>
<proteinExistence type="predicted"/>
<protein>
    <submittedName>
        <fullName evidence="1">Uncharacterized protein</fullName>
    </submittedName>
</protein>
<reference evidence="1" key="1">
    <citation type="submission" date="2018-02" db="EMBL/GenBank/DDBJ databases">
        <title>Rhizophora mucronata_Transcriptome.</title>
        <authorList>
            <person name="Meera S.P."/>
            <person name="Sreeshan A."/>
            <person name="Augustine A."/>
        </authorList>
    </citation>
    <scope>NUCLEOTIDE SEQUENCE</scope>
    <source>
        <tissue evidence="1">Leaf</tissue>
    </source>
</reference>
<evidence type="ECO:0000313" key="1">
    <source>
        <dbReference type="EMBL" id="MBW95606.1"/>
    </source>
</evidence>
<sequence length="29" mass="3372">MMSITNKRTLEEPEGLAVIWPEKRDDKLA</sequence>
<dbReference type="AlphaFoldDB" id="A0A2P2JQ72"/>
<accession>A0A2P2JQ72</accession>
<dbReference type="EMBL" id="GGEC01015123">
    <property type="protein sequence ID" value="MBW95606.1"/>
    <property type="molecule type" value="Transcribed_RNA"/>
</dbReference>